<comment type="caution">
    <text evidence="2">The sequence shown here is derived from an EMBL/GenBank/DDBJ whole genome shotgun (WGS) entry which is preliminary data.</text>
</comment>
<organism evidence="2 3">
    <name type="scientific">Lactuca virosa</name>
    <dbReference type="NCBI Taxonomy" id="75947"/>
    <lineage>
        <taxon>Eukaryota</taxon>
        <taxon>Viridiplantae</taxon>
        <taxon>Streptophyta</taxon>
        <taxon>Embryophyta</taxon>
        <taxon>Tracheophyta</taxon>
        <taxon>Spermatophyta</taxon>
        <taxon>Magnoliopsida</taxon>
        <taxon>eudicotyledons</taxon>
        <taxon>Gunneridae</taxon>
        <taxon>Pentapetalae</taxon>
        <taxon>asterids</taxon>
        <taxon>campanulids</taxon>
        <taxon>Asterales</taxon>
        <taxon>Asteraceae</taxon>
        <taxon>Cichorioideae</taxon>
        <taxon>Cichorieae</taxon>
        <taxon>Lactucinae</taxon>
        <taxon>Lactuca</taxon>
    </lineage>
</organism>
<evidence type="ECO:0000313" key="2">
    <source>
        <dbReference type="EMBL" id="CAH1437503.1"/>
    </source>
</evidence>
<accession>A0AAU9NID6</accession>
<keyword evidence="3" id="KW-1185">Reference proteome</keyword>
<protein>
    <recommendedName>
        <fullName evidence="1">Reverse transcriptase zinc-binding domain-containing protein</fullName>
    </recommendedName>
</protein>
<dbReference type="InterPro" id="IPR026960">
    <property type="entry name" value="RVT-Znf"/>
</dbReference>
<reference evidence="2 3" key="1">
    <citation type="submission" date="2022-01" db="EMBL/GenBank/DDBJ databases">
        <authorList>
            <person name="Xiong W."/>
            <person name="Schranz E."/>
        </authorList>
    </citation>
    <scope>NUCLEOTIDE SEQUENCE [LARGE SCALE GENOMIC DNA]</scope>
</reference>
<gene>
    <name evidence="2" type="ORF">LVIROSA_LOCUS23829</name>
</gene>
<feature type="domain" description="Reverse transcriptase zinc-binding" evidence="1">
    <location>
        <begin position="53"/>
        <end position="128"/>
    </location>
</feature>
<proteinExistence type="predicted"/>
<sequence>MIRVRNNIVGIKRELERKGISHAKSRKIRMRLVYCGSAISLGVGKYKVSALPHILEDNGPVHIAKFSWIKEILLKVLCFIWKAKGGRIPLAAALTKRGINLQTTTCCQCDSMEETTDHILVQCAFARTVMEWIFK</sequence>
<dbReference type="AlphaFoldDB" id="A0AAU9NID6"/>
<dbReference type="Pfam" id="PF13966">
    <property type="entry name" value="zf-RVT"/>
    <property type="match status" value="1"/>
</dbReference>
<evidence type="ECO:0000259" key="1">
    <source>
        <dbReference type="Pfam" id="PF13966"/>
    </source>
</evidence>
<name>A0AAU9NID6_9ASTR</name>
<dbReference type="EMBL" id="CAKMRJ010004445">
    <property type="protein sequence ID" value="CAH1437503.1"/>
    <property type="molecule type" value="Genomic_DNA"/>
</dbReference>
<dbReference type="Proteomes" id="UP001157418">
    <property type="component" value="Unassembled WGS sequence"/>
</dbReference>
<evidence type="ECO:0000313" key="3">
    <source>
        <dbReference type="Proteomes" id="UP001157418"/>
    </source>
</evidence>